<evidence type="ECO:0000313" key="3">
    <source>
        <dbReference type="Proteomes" id="UP000176300"/>
    </source>
</evidence>
<protein>
    <recommendedName>
        <fullName evidence="1">NTP pyrophosphohydrolase MazG-like domain-containing protein</fullName>
    </recommendedName>
</protein>
<dbReference type="AlphaFoldDB" id="A0A1F6NF04"/>
<comment type="caution">
    <text evidence="2">The sequence shown here is derived from an EMBL/GenBank/DDBJ whole genome shotgun (WGS) entry which is preliminary data.</text>
</comment>
<evidence type="ECO:0000259" key="1">
    <source>
        <dbReference type="Pfam" id="PF03819"/>
    </source>
</evidence>
<dbReference type="EMBL" id="MFQS01000042">
    <property type="protein sequence ID" value="OGH82414.1"/>
    <property type="molecule type" value="Genomic_DNA"/>
</dbReference>
<reference evidence="2 3" key="1">
    <citation type="journal article" date="2016" name="Nat. Commun.">
        <title>Thousands of microbial genomes shed light on interconnected biogeochemical processes in an aquifer system.</title>
        <authorList>
            <person name="Anantharaman K."/>
            <person name="Brown C.T."/>
            <person name="Hug L.A."/>
            <person name="Sharon I."/>
            <person name="Castelle C.J."/>
            <person name="Probst A.J."/>
            <person name="Thomas B.C."/>
            <person name="Singh A."/>
            <person name="Wilkins M.J."/>
            <person name="Karaoz U."/>
            <person name="Brodie E.L."/>
            <person name="Williams K.H."/>
            <person name="Hubbard S.S."/>
            <person name="Banfield J.F."/>
        </authorList>
    </citation>
    <scope>NUCLEOTIDE SEQUENCE [LARGE SCALE GENOMIC DNA]</scope>
</reference>
<dbReference type="Proteomes" id="UP000176300">
    <property type="component" value="Unassembled WGS sequence"/>
</dbReference>
<dbReference type="STRING" id="1798697.A2373_03270"/>
<organism evidence="2 3">
    <name type="scientific">Candidatus Magasanikbacteria bacterium RIFOXYB1_FULL_40_15</name>
    <dbReference type="NCBI Taxonomy" id="1798697"/>
    <lineage>
        <taxon>Bacteria</taxon>
        <taxon>Candidatus Magasanikiibacteriota</taxon>
    </lineage>
</organism>
<evidence type="ECO:0000313" key="2">
    <source>
        <dbReference type="EMBL" id="OGH82414.1"/>
    </source>
</evidence>
<proteinExistence type="predicted"/>
<name>A0A1F6NF04_9BACT</name>
<accession>A0A1F6NF04</accession>
<dbReference type="Gene3D" id="1.10.287.1080">
    <property type="entry name" value="MazG-like"/>
    <property type="match status" value="1"/>
</dbReference>
<dbReference type="Pfam" id="PF03819">
    <property type="entry name" value="MazG"/>
    <property type="match status" value="1"/>
</dbReference>
<sequence>MEFSEIQDKVMQNAERYGKACNIKIDEDFAILKLYEEVGELSQSLLIYRKKSRPEKFLPFEESKEQLAMEMADVLGMLIVSAKLHNIDLEEAINKKWISNLKKE</sequence>
<feature type="domain" description="NTP pyrophosphohydrolase MazG-like" evidence="1">
    <location>
        <begin position="32"/>
        <end position="95"/>
    </location>
</feature>
<gene>
    <name evidence="2" type="ORF">A2373_03270</name>
</gene>
<dbReference type="SUPFAM" id="SSF101386">
    <property type="entry name" value="all-alpha NTP pyrophosphatases"/>
    <property type="match status" value="1"/>
</dbReference>
<dbReference type="InterPro" id="IPR004518">
    <property type="entry name" value="MazG-like_dom"/>
</dbReference>